<feature type="compositionally biased region" description="Low complexity" evidence="2">
    <location>
        <begin position="588"/>
        <end position="605"/>
    </location>
</feature>
<dbReference type="PANTHER" id="PTHR12357">
    <property type="entry name" value="YTH YT521-B HOMOLOGY DOMAIN-CONTAINING"/>
    <property type="match status" value="1"/>
</dbReference>
<evidence type="ECO:0000256" key="2">
    <source>
        <dbReference type="SAM" id="MobiDB-lite"/>
    </source>
</evidence>
<feature type="coiled-coil region" evidence="1">
    <location>
        <begin position="837"/>
        <end position="871"/>
    </location>
</feature>
<evidence type="ECO:0000259" key="3">
    <source>
        <dbReference type="PROSITE" id="PS50882"/>
    </source>
</evidence>
<dbReference type="InterPro" id="IPR045168">
    <property type="entry name" value="YTH_prot"/>
</dbReference>
<dbReference type="GO" id="GO:1990247">
    <property type="term" value="F:N6-methyladenosine-containing RNA reader activity"/>
    <property type="evidence" value="ECO:0007669"/>
    <property type="project" value="TreeGrafter"/>
</dbReference>
<feature type="compositionally biased region" description="Polar residues" evidence="2">
    <location>
        <begin position="347"/>
        <end position="364"/>
    </location>
</feature>
<feature type="compositionally biased region" description="Pro residues" evidence="2">
    <location>
        <begin position="1186"/>
        <end position="1199"/>
    </location>
</feature>
<feature type="compositionally biased region" description="Basic and acidic residues" evidence="2">
    <location>
        <begin position="311"/>
        <end position="321"/>
    </location>
</feature>
<accession>A0A9P7B8Y5</accession>
<feature type="compositionally biased region" description="Polar residues" evidence="2">
    <location>
        <begin position="414"/>
        <end position="424"/>
    </location>
</feature>
<feature type="region of interest" description="Disordered" evidence="2">
    <location>
        <begin position="580"/>
        <end position="610"/>
    </location>
</feature>
<feature type="compositionally biased region" description="Basic and acidic residues" evidence="2">
    <location>
        <begin position="237"/>
        <end position="246"/>
    </location>
</feature>
<feature type="region of interest" description="Disordered" evidence="2">
    <location>
        <begin position="402"/>
        <end position="428"/>
    </location>
</feature>
<feature type="compositionally biased region" description="Low complexity" evidence="2">
    <location>
        <begin position="1134"/>
        <end position="1156"/>
    </location>
</feature>
<reference evidence="4 5" key="1">
    <citation type="submission" date="2020-11" db="EMBL/GenBank/DDBJ databases">
        <title>Kefir isolates.</title>
        <authorList>
            <person name="Marcisauskas S."/>
            <person name="Kim Y."/>
            <person name="Blasche S."/>
        </authorList>
    </citation>
    <scope>NUCLEOTIDE SEQUENCE [LARGE SCALE GENOMIC DNA]</scope>
    <source>
        <strain evidence="4 5">KR</strain>
    </source>
</reference>
<name>A0A9P7B8Y5_RHOMI</name>
<keyword evidence="1" id="KW-0175">Coiled coil</keyword>
<dbReference type="GO" id="GO:0061157">
    <property type="term" value="P:mRNA destabilization"/>
    <property type="evidence" value="ECO:0007669"/>
    <property type="project" value="TreeGrafter"/>
</dbReference>
<feature type="region of interest" description="Disordered" evidence="2">
    <location>
        <begin position="642"/>
        <end position="672"/>
    </location>
</feature>
<feature type="compositionally biased region" description="Low complexity" evidence="2">
    <location>
        <begin position="1167"/>
        <end position="1181"/>
    </location>
</feature>
<dbReference type="OrthoDB" id="306690at2759"/>
<comment type="caution">
    <text evidence="4">The sequence shown here is derived from an EMBL/GenBank/DDBJ whole genome shotgun (WGS) entry which is preliminary data.</text>
</comment>
<dbReference type="Pfam" id="PF04146">
    <property type="entry name" value="YTH"/>
    <property type="match status" value="1"/>
</dbReference>
<protein>
    <recommendedName>
        <fullName evidence="3">YTH domain-containing protein</fullName>
    </recommendedName>
</protein>
<feature type="region of interest" description="Disordered" evidence="2">
    <location>
        <begin position="504"/>
        <end position="549"/>
    </location>
</feature>
<dbReference type="GO" id="GO:0003729">
    <property type="term" value="F:mRNA binding"/>
    <property type="evidence" value="ECO:0007669"/>
    <property type="project" value="TreeGrafter"/>
</dbReference>
<feature type="region of interest" description="Disordered" evidence="2">
    <location>
        <begin position="464"/>
        <end position="490"/>
    </location>
</feature>
<dbReference type="InterPro" id="IPR007275">
    <property type="entry name" value="YTH_domain"/>
</dbReference>
<feature type="compositionally biased region" description="Polar residues" evidence="2">
    <location>
        <begin position="18"/>
        <end position="43"/>
    </location>
</feature>
<dbReference type="GO" id="GO:0005737">
    <property type="term" value="C:cytoplasm"/>
    <property type="evidence" value="ECO:0007669"/>
    <property type="project" value="TreeGrafter"/>
</dbReference>
<feature type="compositionally biased region" description="Gly residues" evidence="2">
    <location>
        <begin position="75"/>
        <end position="85"/>
    </location>
</feature>
<feature type="compositionally biased region" description="Low complexity" evidence="2">
    <location>
        <begin position="504"/>
        <end position="538"/>
    </location>
</feature>
<feature type="compositionally biased region" description="Pro residues" evidence="2">
    <location>
        <begin position="1213"/>
        <end position="1222"/>
    </location>
</feature>
<feature type="region of interest" description="Disordered" evidence="2">
    <location>
        <begin position="188"/>
        <end position="382"/>
    </location>
</feature>
<dbReference type="Gene3D" id="3.10.590.10">
    <property type="entry name" value="ph1033 like domains"/>
    <property type="match status" value="1"/>
</dbReference>
<feature type="compositionally biased region" description="Low complexity" evidence="2">
    <location>
        <begin position="743"/>
        <end position="754"/>
    </location>
</feature>
<feature type="region of interest" description="Disordered" evidence="2">
    <location>
        <begin position="1090"/>
        <end position="1242"/>
    </location>
</feature>
<dbReference type="AlphaFoldDB" id="A0A9P7B8Y5"/>
<feature type="compositionally biased region" description="Low complexity" evidence="2">
    <location>
        <begin position="1200"/>
        <end position="1212"/>
    </location>
</feature>
<dbReference type="PROSITE" id="PS50882">
    <property type="entry name" value="YTH"/>
    <property type="match status" value="1"/>
</dbReference>
<feature type="compositionally biased region" description="Polar residues" evidence="2">
    <location>
        <begin position="100"/>
        <end position="111"/>
    </location>
</feature>
<evidence type="ECO:0000313" key="5">
    <source>
        <dbReference type="Proteomes" id="UP000777482"/>
    </source>
</evidence>
<sequence length="1242" mass="129312">MAALGARLADNADGNVLTAPQMSATSSSGNRSVSHGRRTQSLSEGHHSATTSSAATASQGLLSAGMGSDNAASAGGEGGGGGGSAAEGTTTSGGAAGLTRRNNTVSTASSSRLVRLERNRARLALQGVGLSEEDQEFYVPPSPVHGGPYAIWSDVGHGGAAAAGGAATGNVAGAAAAVSAQAAWSRIQEEEPYSQLPDQPSPASGPNYAPQRVVPAPDAGKRSSFVVVRGGKGDAALTERRARERNASAPGSDSSALYPTPIGSAYPVSPQQLPSVSSNEDPPLRHKNSLKPFLEQEKAQRGGAEVEEDWEKGLLAERRSGAEGPALDAEPRRTPEQSLETPPLSGSFPSQLASPYSLTGSTSPRVAEPQRGQTIDPWLPSSAANQTIYSTDEPLRRHQSLKSFRAPRHREASIEQTLSSSPASTGAWPEHIAVSDHDFQGGAQPSRQMGSHLTVANANSVGGFGSRTRAGTSPAPLALQHSNSLGHSSSSAFADSLGPVRLSHSNSLSAAYPSSSSSGSTTLHHSNSLGSRSDSGANSGNGGGGGEARARALSPVVSAFGGVKSPWSLTEAETQQLGLNNSFGSAESGGISRDSSGSSHGSRAGPAPAVVQQQLSHETLAQNAHHAAEVRRLEEALGAMQVGGTFAPPPPPPTASFTHFERNTPSPGAGSVARRLAPLMTSAEALNNASGSMASMLGRHGPASAAAFVPPIGHSHAHFAPHTLDGISEYSVSTGSSSPPLPQQQQQFQPAPASLANASMPVATAASGYGGGGFEAPNPCSHQTAVPGSVTASDWTRQKEFLLGGATPTAAHVPGGMPYPAGGPLPVQKMSSDPQMAAMQQLQMQQQQQQIASLQNQMAQALSAMDAMRAQGAVLPANFDLANAARLSGSGPQQQQQQQQVPETPIDVNSLSQTKGYNPTVFDLNPPQARFFVIKSYTEEDVHKSLKYEIWASTDLGNKRLDRAFRESADKGPIYLFFSVNASGHFAGVAQMQTPVDYSMSSNVWASDKWEGVLKVRWIYIKDVPLSALRHIRLSNTPENKPVTSSRDTQEVPYEAGLEVLRIIANYQNRTSLLQDYAWYEAQFRRNQEHAPAGAGVDAQVQPGEPIPPQPAPHYGNPASSSAHGGGGPSQETAPKAPRQQQQPGQAQGQQQGGRRFWNRGAGGGPMANPGGAPPSNGGMSRASPGLPPPQQQQPPYGQPPQYQQYHQQQHPSPMPQGPPPALHQSYYAAPHPHQQHNGGPY</sequence>
<dbReference type="EMBL" id="PUHQ01000004">
    <property type="protein sequence ID" value="KAG0666647.1"/>
    <property type="molecule type" value="Genomic_DNA"/>
</dbReference>
<gene>
    <name evidence="4" type="ORF">C6P46_004313</name>
</gene>
<dbReference type="CDD" id="cd21134">
    <property type="entry name" value="YTH"/>
    <property type="match status" value="1"/>
</dbReference>
<feature type="compositionally biased region" description="Low complexity" evidence="2">
    <location>
        <begin position="48"/>
        <end position="58"/>
    </location>
</feature>
<feature type="domain" description="YTH" evidence="3">
    <location>
        <begin position="929"/>
        <end position="1064"/>
    </location>
</feature>
<feature type="compositionally biased region" description="Low complexity" evidence="2">
    <location>
        <begin position="481"/>
        <end position="490"/>
    </location>
</feature>
<feature type="region of interest" description="Disordered" evidence="2">
    <location>
        <begin position="1"/>
        <end position="111"/>
    </location>
</feature>
<evidence type="ECO:0000256" key="1">
    <source>
        <dbReference type="SAM" id="Coils"/>
    </source>
</evidence>
<dbReference type="Proteomes" id="UP000777482">
    <property type="component" value="Unassembled WGS sequence"/>
</dbReference>
<feature type="compositionally biased region" description="Low complexity" evidence="2">
    <location>
        <begin position="267"/>
        <end position="278"/>
    </location>
</feature>
<feature type="region of interest" description="Disordered" evidence="2">
    <location>
        <begin position="730"/>
        <end position="754"/>
    </location>
</feature>
<proteinExistence type="predicted"/>
<organism evidence="4 5">
    <name type="scientific">Rhodotorula mucilaginosa</name>
    <name type="common">Yeast</name>
    <name type="synonym">Rhodotorula rubra</name>
    <dbReference type="NCBI Taxonomy" id="5537"/>
    <lineage>
        <taxon>Eukaryota</taxon>
        <taxon>Fungi</taxon>
        <taxon>Dikarya</taxon>
        <taxon>Basidiomycota</taxon>
        <taxon>Pucciniomycotina</taxon>
        <taxon>Microbotryomycetes</taxon>
        <taxon>Sporidiobolales</taxon>
        <taxon>Sporidiobolaceae</taxon>
        <taxon>Rhodotorula</taxon>
    </lineage>
</organism>
<evidence type="ECO:0000313" key="4">
    <source>
        <dbReference type="EMBL" id="KAG0666647.1"/>
    </source>
</evidence>
<keyword evidence="5" id="KW-1185">Reference proteome</keyword>
<dbReference type="PANTHER" id="PTHR12357:SF89">
    <property type="entry name" value="YTH DOMAIN-CONTAINING FAMILY PROTEIN"/>
    <property type="match status" value="1"/>
</dbReference>